<evidence type="ECO:0000256" key="1">
    <source>
        <dbReference type="ARBA" id="ARBA00022536"/>
    </source>
</evidence>
<dbReference type="InterPro" id="IPR018097">
    <property type="entry name" value="EGF_Ca-bd_CS"/>
</dbReference>
<sequence length="259" mass="28171">MTRSADLAVTSLVCDECEKFGYLAEPFFSSATVGAMYFYKVIQDMNIDECKDPNSCPAKQKCINTPGAYECHCEEGYEKGDGDECVKMKCKCGAHGSKCDEDGKCTCNEGYEKNGEGVCTDIDECKTPNKCPAKHKCVNMPGFYECPCKDGYEKGNGDECVKLKCSCGDNGKCDDDGKCTCNEGYEKDGEGVCEECKCTSHEECFNGKCRCKKGYKRNSKGMCARKRGLVGSGYSVHVTSHLGTLGLVLMLLGRLAVTA</sequence>
<dbReference type="SMART" id="SM00181">
    <property type="entry name" value="EGF"/>
    <property type="match status" value="3"/>
</dbReference>
<evidence type="ECO:0000256" key="2">
    <source>
        <dbReference type="ARBA" id="ARBA00022729"/>
    </source>
</evidence>
<dbReference type="InterPro" id="IPR009030">
    <property type="entry name" value="Growth_fac_rcpt_cys_sf"/>
</dbReference>
<evidence type="ECO:0000313" key="10">
    <source>
        <dbReference type="Proteomes" id="UP000275408"/>
    </source>
</evidence>
<dbReference type="EMBL" id="RCHS01004197">
    <property type="protein sequence ID" value="RMX37072.1"/>
    <property type="molecule type" value="Genomic_DNA"/>
</dbReference>
<dbReference type="AlphaFoldDB" id="A0A3M6T6U7"/>
<dbReference type="Proteomes" id="UP000275408">
    <property type="component" value="Unassembled WGS sequence"/>
</dbReference>
<dbReference type="SMART" id="SM00179">
    <property type="entry name" value="EGF_CA"/>
    <property type="match status" value="2"/>
</dbReference>
<dbReference type="GO" id="GO:0005509">
    <property type="term" value="F:calcium ion binding"/>
    <property type="evidence" value="ECO:0007669"/>
    <property type="project" value="InterPro"/>
</dbReference>
<dbReference type="SUPFAM" id="SSF57184">
    <property type="entry name" value="Growth factor receptor domain"/>
    <property type="match status" value="1"/>
</dbReference>
<dbReference type="InterPro" id="IPR001881">
    <property type="entry name" value="EGF-like_Ca-bd_dom"/>
</dbReference>
<keyword evidence="6" id="KW-0325">Glycoprotein</keyword>
<dbReference type="Pfam" id="PF07645">
    <property type="entry name" value="EGF_CA"/>
    <property type="match status" value="2"/>
</dbReference>
<dbReference type="PROSITE" id="PS00010">
    <property type="entry name" value="ASX_HYDROXYL"/>
    <property type="match status" value="2"/>
</dbReference>
<evidence type="ECO:0000256" key="5">
    <source>
        <dbReference type="ARBA" id="ARBA00023157"/>
    </source>
</evidence>
<evidence type="ECO:0000256" key="3">
    <source>
        <dbReference type="ARBA" id="ARBA00022737"/>
    </source>
</evidence>
<dbReference type="STRING" id="46731.A0A3M6T6U7"/>
<reference evidence="9 10" key="1">
    <citation type="journal article" date="2018" name="Sci. Rep.">
        <title>Comparative analysis of the Pocillopora damicornis genome highlights role of immune system in coral evolution.</title>
        <authorList>
            <person name="Cunning R."/>
            <person name="Bay R.A."/>
            <person name="Gillette P."/>
            <person name="Baker A.C."/>
            <person name="Traylor-Knowles N."/>
        </authorList>
    </citation>
    <scope>NUCLEOTIDE SEQUENCE [LARGE SCALE GENOMIC DNA]</scope>
    <source>
        <strain evidence="9">RSMAS</strain>
        <tissue evidence="9">Whole animal</tissue>
    </source>
</reference>
<dbReference type="FunFam" id="2.10.25.10:FF:000038">
    <property type="entry name" value="Fibrillin 2"/>
    <property type="match status" value="2"/>
</dbReference>
<evidence type="ECO:0000256" key="4">
    <source>
        <dbReference type="ARBA" id="ARBA00022837"/>
    </source>
</evidence>
<dbReference type="PROSITE" id="PS50026">
    <property type="entry name" value="EGF_3"/>
    <property type="match status" value="2"/>
</dbReference>
<dbReference type="PROSITE" id="PS01186">
    <property type="entry name" value="EGF_2"/>
    <property type="match status" value="2"/>
</dbReference>
<keyword evidence="2" id="KW-0732">Signal</keyword>
<name>A0A3M6T6U7_POCDA</name>
<evidence type="ECO:0000313" key="9">
    <source>
        <dbReference type="EMBL" id="RMX37072.1"/>
    </source>
</evidence>
<keyword evidence="5" id="KW-1015">Disulfide bond</keyword>
<dbReference type="InterPro" id="IPR000742">
    <property type="entry name" value="EGF"/>
</dbReference>
<dbReference type="OrthoDB" id="10022113at2759"/>
<evidence type="ECO:0000256" key="6">
    <source>
        <dbReference type="ARBA" id="ARBA00023180"/>
    </source>
</evidence>
<accession>A0A3M6T6U7</accession>
<keyword evidence="3" id="KW-0677">Repeat</keyword>
<dbReference type="CDD" id="cd00054">
    <property type="entry name" value="EGF_CA"/>
    <property type="match status" value="2"/>
</dbReference>
<protein>
    <recommendedName>
        <fullName evidence="8">EGF-like domain-containing protein</fullName>
    </recommendedName>
</protein>
<dbReference type="PROSITE" id="PS01187">
    <property type="entry name" value="EGF_CA"/>
    <property type="match status" value="1"/>
</dbReference>
<evidence type="ECO:0000259" key="8">
    <source>
        <dbReference type="PROSITE" id="PS50026"/>
    </source>
</evidence>
<comment type="caution">
    <text evidence="7">Lacks conserved residue(s) required for the propagation of feature annotation.</text>
</comment>
<gene>
    <name evidence="9" type="ORF">pdam_00016442</name>
</gene>
<dbReference type="InterPro" id="IPR000152">
    <property type="entry name" value="EGF-type_Asp/Asn_hydroxyl_site"/>
</dbReference>
<organism evidence="9 10">
    <name type="scientific">Pocillopora damicornis</name>
    <name type="common">Cauliflower coral</name>
    <name type="synonym">Millepora damicornis</name>
    <dbReference type="NCBI Taxonomy" id="46731"/>
    <lineage>
        <taxon>Eukaryota</taxon>
        <taxon>Metazoa</taxon>
        <taxon>Cnidaria</taxon>
        <taxon>Anthozoa</taxon>
        <taxon>Hexacorallia</taxon>
        <taxon>Scleractinia</taxon>
        <taxon>Astrocoeniina</taxon>
        <taxon>Pocilloporidae</taxon>
        <taxon>Pocillopora</taxon>
    </lineage>
</organism>
<dbReference type="PANTHER" id="PTHR24039:SF28">
    <property type="entry name" value="EGF-LIKE DOMAIN-CONTAINING PROTEIN"/>
    <property type="match status" value="1"/>
</dbReference>
<evidence type="ECO:0000256" key="7">
    <source>
        <dbReference type="PROSITE-ProRule" id="PRU00076"/>
    </source>
</evidence>
<dbReference type="Gene3D" id="2.10.25.10">
    <property type="entry name" value="Laminin"/>
    <property type="match status" value="2"/>
</dbReference>
<feature type="domain" description="EGF-like" evidence="8">
    <location>
        <begin position="46"/>
        <end position="86"/>
    </location>
</feature>
<keyword evidence="4" id="KW-0106">Calcium</keyword>
<dbReference type="InterPro" id="IPR049883">
    <property type="entry name" value="NOTCH1_EGF-like"/>
</dbReference>
<keyword evidence="1 7" id="KW-0245">EGF-like domain</keyword>
<feature type="domain" description="EGF-like" evidence="8">
    <location>
        <begin position="121"/>
        <end position="161"/>
    </location>
</feature>
<dbReference type="PANTHER" id="PTHR24039">
    <property type="entry name" value="FIBRILLIN-RELATED"/>
    <property type="match status" value="1"/>
</dbReference>
<proteinExistence type="predicted"/>
<comment type="caution">
    <text evidence="9">The sequence shown here is derived from an EMBL/GenBank/DDBJ whole genome shotgun (WGS) entry which is preliminary data.</text>
</comment>
<keyword evidence="10" id="KW-1185">Reference proteome</keyword>